<sequence>MNVECHDLSTLPGTTALFRDYADMRSSAHAAALRRWYPSDPFTMDWAKSSPELEAAHRGRLADALLRQSDGFDASGAVLANIERLRNGAAAVVTGQQVALFGGPLLTLLKAATAIRKAQDATKASGRDHVPVFWLASEDHDLAEVDQVTLLSKTETETLRLGLRAERPVPVGGLRVDGGNEEGRLRLEAELDRASELLGWAPVCELLRACYAPNAHLAGAFGRLISKIFAAQGLIVMDASIREFHALGAPVLREAIAHAEEIEDALLKRSEELVSGGYHAQVLVARGHSLLFLLDAETGARLPLRRLGEGQWKAGSQSYSTEDLFAILENEPERLSPNALLRPVFQDRILPTAAYIGGPAEIAYFAQSAVVYEKILGRVTPVLPRLSATLIEPAIATAMATHEVSLAQMFEAKTVDALALRLGARAMPIEGKRKIAAVGNAMDIELTALTEYMSAMSADLARAAGVSASKMRYQMNRLRRMAAAFEVQKEASLKKHATAMMLNLFPDGHLQERLLGGVWFVARYGDALPELLVEHAGQECPGHRVIYL</sequence>
<evidence type="ECO:0000313" key="6">
    <source>
        <dbReference type="Proteomes" id="UP000584867"/>
    </source>
</evidence>
<accession>A0A7W8E953</accession>
<dbReference type="Proteomes" id="UP000584867">
    <property type="component" value="Unassembled WGS sequence"/>
</dbReference>
<evidence type="ECO:0000256" key="1">
    <source>
        <dbReference type="ARBA" id="ARBA00022598"/>
    </source>
</evidence>
<comment type="similarity">
    <text evidence="2">Belongs to the BshC family.</text>
</comment>
<gene>
    <name evidence="2" type="primary">bshC</name>
    <name evidence="5" type="ORF">HDF15_002479</name>
</gene>
<dbReference type="RefSeq" id="WP_184255776.1">
    <property type="nucleotide sequence ID" value="NZ_JACHIO010000009.1"/>
</dbReference>
<dbReference type="GO" id="GO:0016874">
    <property type="term" value="F:ligase activity"/>
    <property type="evidence" value="ECO:0007669"/>
    <property type="project" value="UniProtKB-UniRule"/>
</dbReference>
<proteinExistence type="inferred from homology"/>
<keyword evidence="1 2" id="KW-0436">Ligase</keyword>
<organism evidence="5 6">
    <name type="scientific">Granulicella mallensis</name>
    <dbReference type="NCBI Taxonomy" id="940614"/>
    <lineage>
        <taxon>Bacteria</taxon>
        <taxon>Pseudomonadati</taxon>
        <taxon>Acidobacteriota</taxon>
        <taxon>Terriglobia</taxon>
        <taxon>Terriglobales</taxon>
        <taxon>Acidobacteriaceae</taxon>
        <taxon>Granulicella</taxon>
    </lineage>
</organism>
<dbReference type="NCBIfam" id="TIGR03998">
    <property type="entry name" value="thiol_BshC"/>
    <property type="match status" value="1"/>
</dbReference>
<dbReference type="AlphaFoldDB" id="A0A7W8E953"/>
<reference evidence="5 6" key="1">
    <citation type="submission" date="2020-08" db="EMBL/GenBank/DDBJ databases">
        <title>Genomic Encyclopedia of Type Strains, Phase IV (KMG-V): Genome sequencing to study the core and pangenomes of soil and plant-associated prokaryotes.</title>
        <authorList>
            <person name="Whitman W."/>
        </authorList>
    </citation>
    <scope>NUCLEOTIDE SEQUENCE [LARGE SCALE GENOMIC DNA]</scope>
    <source>
        <strain evidence="5 6">X5P3</strain>
    </source>
</reference>
<evidence type="ECO:0000313" key="5">
    <source>
        <dbReference type="EMBL" id="MBB5064128.1"/>
    </source>
</evidence>
<dbReference type="InterPro" id="IPR055399">
    <property type="entry name" value="CC_BshC"/>
</dbReference>
<dbReference type="Pfam" id="PF10079">
    <property type="entry name" value="Rossmann-like_BshC"/>
    <property type="match status" value="1"/>
</dbReference>
<name>A0A7W8E953_9BACT</name>
<evidence type="ECO:0000259" key="4">
    <source>
        <dbReference type="Pfam" id="PF24850"/>
    </source>
</evidence>
<dbReference type="HAMAP" id="MF_01867">
    <property type="entry name" value="BshC"/>
    <property type="match status" value="1"/>
</dbReference>
<dbReference type="Pfam" id="PF24850">
    <property type="entry name" value="CC_BshC"/>
    <property type="match status" value="1"/>
</dbReference>
<dbReference type="InterPro" id="IPR055398">
    <property type="entry name" value="Rossmann-like_BshC"/>
</dbReference>
<evidence type="ECO:0000259" key="3">
    <source>
        <dbReference type="Pfam" id="PF10079"/>
    </source>
</evidence>
<feature type="domain" description="Bacillithiol biosynthesis BshC N-terminal Rossmann-like" evidence="3">
    <location>
        <begin position="3"/>
        <end position="386"/>
    </location>
</feature>
<feature type="domain" description="Bacillithiol biosynthesis BshC C-terminal coiled-coil" evidence="4">
    <location>
        <begin position="388"/>
        <end position="548"/>
    </location>
</feature>
<dbReference type="PIRSF" id="PIRSF012535">
    <property type="entry name" value="UCP012535"/>
    <property type="match status" value="1"/>
</dbReference>
<comment type="caution">
    <text evidence="5">The sequence shown here is derived from an EMBL/GenBank/DDBJ whole genome shotgun (WGS) entry which is preliminary data.</text>
</comment>
<dbReference type="EMBL" id="JACHIO010000009">
    <property type="protein sequence ID" value="MBB5064128.1"/>
    <property type="molecule type" value="Genomic_DNA"/>
</dbReference>
<dbReference type="InterPro" id="IPR011199">
    <property type="entry name" value="Bacillithiol_biosynth_BshC"/>
</dbReference>
<protein>
    <recommendedName>
        <fullName evidence="2">Putative cysteine ligase BshC</fullName>
        <ecNumber evidence="2">6.-.-.-</ecNumber>
    </recommendedName>
</protein>
<dbReference type="EC" id="6.-.-.-" evidence="2"/>
<evidence type="ECO:0000256" key="2">
    <source>
        <dbReference type="HAMAP-Rule" id="MF_01867"/>
    </source>
</evidence>